<feature type="transmembrane region" description="Helical" evidence="1">
    <location>
        <begin position="28"/>
        <end position="52"/>
    </location>
</feature>
<proteinExistence type="predicted"/>
<comment type="caution">
    <text evidence="2">The sequence shown here is derived from an EMBL/GenBank/DDBJ whole genome shotgun (WGS) entry which is preliminary data.</text>
</comment>
<accession>A0A1L8CSL6</accession>
<dbReference type="AlphaFoldDB" id="A0A1L8CSL6"/>
<name>A0A1L8CSL6_9THEO</name>
<evidence type="ECO:0000313" key="2">
    <source>
        <dbReference type="EMBL" id="GAV21887.1"/>
    </source>
</evidence>
<dbReference type="STRING" id="870242.cpu_03970"/>
<keyword evidence="1" id="KW-1133">Transmembrane helix</keyword>
<protein>
    <submittedName>
        <fullName evidence="2">Uncharacterized protein</fullName>
    </submittedName>
</protein>
<evidence type="ECO:0000313" key="3">
    <source>
        <dbReference type="Proteomes" id="UP000187485"/>
    </source>
</evidence>
<gene>
    <name evidence="2" type="ORF">cpu_03970</name>
</gene>
<dbReference type="OrthoDB" id="9923839at2"/>
<organism evidence="2 3">
    <name type="scientific">Carboxydothermus pertinax</name>
    <dbReference type="NCBI Taxonomy" id="870242"/>
    <lineage>
        <taxon>Bacteria</taxon>
        <taxon>Bacillati</taxon>
        <taxon>Bacillota</taxon>
        <taxon>Clostridia</taxon>
        <taxon>Thermoanaerobacterales</taxon>
        <taxon>Thermoanaerobacteraceae</taxon>
        <taxon>Carboxydothermus</taxon>
    </lineage>
</organism>
<reference evidence="3" key="1">
    <citation type="submission" date="2016-12" db="EMBL/GenBank/DDBJ databases">
        <title>Draft Genome Sequences od Carboxydothermus pertinax and islandicus, Hydrogenogenic Carboxydotrophic Bacteria.</title>
        <authorList>
            <person name="Fukuyama Y."/>
            <person name="Ohmae K."/>
            <person name="Yoneda Y."/>
            <person name="Yoshida T."/>
            <person name="Sako Y."/>
        </authorList>
    </citation>
    <scope>NUCLEOTIDE SEQUENCE [LARGE SCALE GENOMIC DNA]</scope>
    <source>
        <strain evidence="3">Ug1</strain>
    </source>
</reference>
<feature type="transmembrane region" description="Helical" evidence="1">
    <location>
        <begin position="85"/>
        <end position="102"/>
    </location>
</feature>
<dbReference type="EMBL" id="BDJK01000006">
    <property type="protein sequence ID" value="GAV21887.1"/>
    <property type="molecule type" value="Genomic_DNA"/>
</dbReference>
<sequence length="123" mass="15082">MIDPHIAQKIIDHAYEQRRLLIYRKLKFWLSFYFMLLSFLVLETAAFIFHFFKSRLHLIFYAALRDGVLFGQKITYYFEALMERFPFEILFFILITIFFISFSSKRFKLFESQLNLVLIHKEM</sequence>
<evidence type="ECO:0000256" key="1">
    <source>
        <dbReference type="SAM" id="Phobius"/>
    </source>
</evidence>
<keyword evidence="1" id="KW-0472">Membrane</keyword>
<dbReference type="Proteomes" id="UP000187485">
    <property type="component" value="Unassembled WGS sequence"/>
</dbReference>
<dbReference type="RefSeq" id="WP_075858326.1">
    <property type="nucleotide sequence ID" value="NZ_BDJK01000006.1"/>
</dbReference>
<keyword evidence="3" id="KW-1185">Reference proteome</keyword>
<keyword evidence="1" id="KW-0812">Transmembrane</keyword>